<feature type="compositionally biased region" description="Polar residues" evidence="1">
    <location>
        <begin position="100"/>
        <end position="110"/>
    </location>
</feature>
<dbReference type="PANTHER" id="PTHR33494:SF1">
    <property type="entry name" value="C2H2-TYPE DOMAIN-CONTAINING PROTEIN-RELATED"/>
    <property type="match status" value="1"/>
</dbReference>
<evidence type="ECO:0000259" key="2">
    <source>
        <dbReference type="Pfam" id="PF24818"/>
    </source>
</evidence>
<reference evidence="4" key="1">
    <citation type="journal article" date="2016" name="Nature">
        <title>The genome of the seagrass Zostera marina reveals angiosperm adaptation to the sea.</title>
        <authorList>
            <person name="Olsen J.L."/>
            <person name="Rouze P."/>
            <person name="Verhelst B."/>
            <person name="Lin Y.-C."/>
            <person name="Bayer T."/>
            <person name="Collen J."/>
            <person name="Dattolo E."/>
            <person name="De Paoli E."/>
            <person name="Dittami S."/>
            <person name="Maumus F."/>
            <person name="Michel G."/>
            <person name="Kersting A."/>
            <person name="Lauritano C."/>
            <person name="Lohaus R."/>
            <person name="Toepel M."/>
            <person name="Tonon T."/>
            <person name="Vanneste K."/>
            <person name="Amirebrahimi M."/>
            <person name="Brakel J."/>
            <person name="Bostroem C."/>
            <person name="Chovatia M."/>
            <person name="Grimwood J."/>
            <person name="Jenkins J.W."/>
            <person name="Jueterbock A."/>
            <person name="Mraz A."/>
            <person name="Stam W.T."/>
            <person name="Tice H."/>
            <person name="Bornberg-Bauer E."/>
            <person name="Green P.J."/>
            <person name="Pearson G.A."/>
            <person name="Procaccini G."/>
            <person name="Duarte C.M."/>
            <person name="Schmutz J."/>
            <person name="Reusch T.B.H."/>
            <person name="Van de Peer Y."/>
        </authorList>
    </citation>
    <scope>NUCLEOTIDE SEQUENCE [LARGE SCALE GENOMIC DNA]</scope>
    <source>
        <strain evidence="4">cv. Finnish</strain>
    </source>
</reference>
<dbReference type="STRING" id="29655.A0A0K9PR61"/>
<dbReference type="Pfam" id="PF24818">
    <property type="entry name" value="PH_TRF2_HOY1"/>
    <property type="match status" value="1"/>
</dbReference>
<dbReference type="Proteomes" id="UP000036987">
    <property type="component" value="Unassembled WGS sequence"/>
</dbReference>
<dbReference type="InterPro" id="IPR057939">
    <property type="entry name" value="TRF2_HOY1_PH"/>
</dbReference>
<evidence type="ECO:0000256" key="1">
    <source>
        <dbReference type="SAM" id="MobiDB-lite"/>
    </source>
</evidence>
<dbReference type="PANTHER" id="PTHR33494">
    <property type="entry name" value="OS02G0793800 PROTEIN"/>
    <property type="match status" value="1"/>
</dbReference>
<comment type="caution">
    <text evidence="3">The sequence shown here is derived from an EMBL/GenBank/DDBJ whole genome shotgun (WGS) entry which is preliminary data.</text>
</comment>
<protein>
    <recommendedName>
        <fullName evidence="2">TRF2/HOY1 PH-like domain-containing protein</fullName>
    </recommendedName>
</protein>
<sequence length="531" mass="59230">MVHVSDPVMKGKALASASPQVKLEIEDPVEEEYGSLNKRSKPSSSFQKELQQSPKVSCSRNDSQQYNPLNESSPLGLRLRKSPSLLDLIELKLSKANTFTSTSSCTADNSDTGKKKDGKWTGVSVSTDKLKASNFPASLLRIGSWECVSRYEGDLVAKCYFAKHKLVWEVLDGGLKSKIEIQWSDISALKASCSLHKDENLVVVLSRQPLFFKETNPQPRKHTLWQATSDFTDGQASIHKKHFLQCAPGLLNKHFEKLIQCDPHLYLLSQKSDILLDSPYFEPRNSSVFEVNQEEIKDQVFNDISEYTSSSISGFHDVTSTRSDARDPIGSKILDSTSKETPSPSPVVDIRSIEERVNCSEEKELKEPIHCDMFKVSGLHQSMSMNDLMNHIGNCISEQMSTENPSFSDAIYSNKENKVILEELAQYLLSDSQLSAVSDENPLMSRVNSLCCLLHKDPASVQNPQIHTDDLPGDIGIEPVFDLQEKNVDDDSSSKNIPAISRKGSLGDLLLDLPRVASMPKFLFNILEDRD</sequence>
<feature type="region of interest" description="Disordered" evidence="1">
    <location>
        <begin position="100"/>
        <end position="120"/>
    </location>
</feature>
<keyword evidence="4" id="KW-1185">Reference proteome</keyword>
<dbReference type="AlphaFoldDB" id="A0A0K9PR61"/>
<accession>A0A0K9PR61</accession>
<organism evidence="3 4">
    <name type="scientific">Zostera marina</name>
    <name type="common">Eelgrass</name>
    <dbReference type="NCBI Taxonomy" id="29655"/>
    <lineage>
        <taxon>Eukaryota</taxon>
        <taxon>Viridiplantae</taxon>
        <taxon>Streptophyta</taxon>
        <taxon>Embryophyta</taxon>
        <taxon>Tracheophyta</taxon>
        <taxon>Spermatophyta</taxon>
        <taxon>Magnoliopsida</taxon>
        <taxon>Liliopsida</taxon>
        <taxon>Zosteraceae</taxon>
        <taxon>Zostera</taxon>
    </lineage>
</organism>
<evidence type="ECO:0000313" key="3">
    <source>
        <dbReference type="EMBL" id="KMZ71558.1"/>
    </source>
</evidence>
<proteinExistence type="predicted"/>
<feature type="region of interest" description="Disordered" evidence="1">
    <location>
        <begin position="1"/>
        <end position="75"/>
    </location>
</feature>
<gene>
    <name evidence="3" type="ORF">ZOSMA_17G01150</name>
</gene>
<dbReference type="OMA" id="GFCEEES"/>
<feature type="region of interest" description="Disordered" evidence="1">
    <location>
        <begin position="318"/>
        <end position="346"/>
    </location>
</feature>
<name>A0A0K9PR61_ZOSMR</name>
<evidence type="ECO:0000313" key="4">
    <source>
        <dbReference type="Proteomes" id="UP000036987"/>
    </source>
</evidence>
<feature type="compositionally biased region" description="Polar residues" evidence="1">
    <location>
        <begin position="42"/>
        <end position="73"/>
    </location>
</feature>
<feature type="domain" description="TRF2/HOY1 PH-like" evidence="2">
    <location>
        <begin position="134"/>
        <end position="252"/>
    </location>
</feature>
<dbReference type="EMBL" id="LFYR01000671">
    <property type="protein sequence ID" value="KMZ71558.1"/>
    <property type="molecule type" value="Genomic_DNA"/>
</dbReference>
<dbReference type="OrthoDB" id="1516808at2759"/>